<gene>
    <name evidence="1" type="ORF">TWF481_008566</name>
</gene>
<comment type="caution">
    <text evidence="1">The sequence shown here is derived from an EMBL/GenBank/DDBJ whole genome shotgun (WGS) entry which is preliminary data.</text>
</comment>
<dbReference type="AlphaFoldDB" id="A0AAV9W9E9"/>
<dbReference type="Gene3D" id="1.10.600.10">
    <property type="entry name" value="Farnesyl Diphosphate Synthase"/>
    <property type="match status" value="1"/>
</dbReference>
<protein>
    <submittedName>
        <fullName evidence="1">Uncharacterized protein</fullName>
    </submittedName>
</protein>
<organism evidence="1 2">
    <name type="scientific">Arthrobotrys musiformis</name>
    <dbReference type="NCBI Taxonomy" id="47236"/>
    <lineage>
        <taxon>Eukaryota</taxon>
        <taxon>Fungi</taxon>
        <taxon>Dikarya</taxon>
        <taxon>Ascomycota</taxon>
        <taxon>Pezizomycotina</taxon>
        <taxon>Orbiliomycetes</taxon>
        <taxon>Orbiliales</taxon>
        <taxon>Orbiliaceae</taxon>
        <taxon>Arthrobotrys</taxon>
    </lineage>
</organism>
<dbReference type="SUPFAM" id="SSF48576">
    <property type="entry name" value="Terpenoid synthases"/>
    <property type="match status" value="1"/>
</dbReference>
<dbReference type="InterPro" id="IPR008949">
    <property type="entry name" value="Isoprenoid_synthase_dom_sf"/>
</dbReference>
<accession>A0AAV9W9E9</accession>
<reference evidence="1 2" key="1">
    <citation type="submission" date="2023-08" db="EMBL/GenBank/DDBJ databases">
        <authorList>
            <person name="Palmer J.M."/>
        </authorList>
    </citation>
    <scope>NUCLEOTIDE SEQUENCE [LARGE SCALE GENOMIC DNA]</scope>
    <source>
        <strain evidence="1 2">TWF481</strain>
    </source>
</reference>
<evidence type="ECO:0000313" key="1">
    <source>
        <dbReference type="EMBL" id="KAK6503552.1"/>
    </source>
</evidence>
<dbReference type="EMBL" id="JAVHJL010000005">
    <property type="protein sequence ID" value="KAK6503552.1"/>
    <property type="molecule type" value="Genomic_DNA"/>
</dbReference>
<sequence length="196" mass="21776">MSNDIVLKGGGKIGEGYSTPLIPHKNSLPLPPHLLPFYKSRIEPRIHASASDEEKIANEYYEEWVRYGGRPVGSRGSIADIGGAASVQYPECDPERLRKVSDLAAILSLDDDFGDGGYGASPEDDEYERTCEIILKQLKSKLYVETISKDYELARLFQKYQVWSAANKEIESHLSLQKIETVEAHLDATMVAKAST</sequence>
<keyword evidence="2" id="KW-1185">Reference proteome</keyword>
<name>A0AAV9W9E9_9PEZI</name>
<proteinExistence type="predicted"/>
<dbReference type="Proteomes" id="UP001370758">
    <property type="component" value="Unassembled WGS sequence"/>
</dbReference>
<evidence type="ECO:0000313" key="2">
    <source>
        <dbReference type="Proteomes" id="UP001370758"/>
    </source>
</evidence>